<evidence type="ECO:0000256" key="4">
    <source>
        <dbReference type="ARBA" id="ARBA00023136"/>
    </source>
</evidence>
<dbReference type="Proteomes" id="UP001445076">
    <property type="component" value="Unassembled WGS sequence"/>
</dbReference>
<evidence type="ECO:0000256" key="5">
    <source>
        <dbReference type="SAM" id="Phobius"/>
    </source>
</evidence>
<keyword evidence="7" id="KW-1185">Reference proteome</keyword>
<sequence>VGDADGGGSDHPMLATFRRRPQGLRAIVVADLVAAFFISFVSSVEGDTIYLYLKTKLKVGTGTYIAYYMFHGSMMSVSLLLLLPLLRRFPGLHDTSLGVVGGVSRCVSLLILGSFSTPSLVYLVAVLGGFAKYLVVAERSIMSSLLKRDEQGRVFTVV</sequence>
<protein>
    <submittedName>
        <fullName evidence="6">Uncharacterized protein</fullName>
    </submittedName>
</protein>
<dbReference type="InterPro" id="IPR036259">
    <property type="entry name" value="MFS_trans_sf"/>
</dbReference>
<evidence type="ECO:0000256" key="2">
    <source>
        <dbReference type="ARBA" id="ARBA00022692"/>
    </source>
</evidence>
<evidence type="ECO:0000313" key="6">
    <source>
        <dbReference type="EMBL" id="KAK8745696.1"/>
    </source>
</evidence>
<accession>A0AAW0Y0R6</accession>
<feature type="transmembrane region" description="Helical" evidence="5">
    <location>
        <begin position="64"/>
        <end position="83"/>
    </location>
</feature>
<feature type="non-terminal residue" evidence="6">
    <location>
        <position position="1"/>
    </location>
</feature>
<proteinExistence type="predicted"/>
<comment type="caution">
    <text evidence="6">The sequence shown here is derived from an EMBL/GenBank/DDBJ whole genome shotgun (WGS) entry which is preliminary data.</text>
</comment>
<feature type="transmembrane region" description="Helical" evidence="5">
    <location>
        <begin position="23"/>
        <end position="44"/>
    </location>
</feature>
<evidence type="ECO:0000313" key="7">
    <source>
        <dbReference type="Proteomes" id="UP001445076"/>
    </source>
</evidence>
<dbReference type="PANTHER" id="PTHR23507">
    <property type="entry name" value="ZGC:174356"/>
    <property type="match status" value="1"/>
</dbReference>
<keyword evidence="2 5" id="KW-0812">Transmembrane</keyword>
<evidence type="ECO:0000256" key="3">
    <source>
        <dbReference type="ARBA" id="ARBA00022989"/>
    </source>
</evidence>
<dbReference type="GO" id="GO:0016020">
    <property type="term" value="C:membrane"/>
    <property type="evidence" value="ECO:0007669"/>
    <property type="project" value="UniProtKB-SubCell"/>
</dbReference>
<dbReference type="EMBL" id="JARKIK010000019">
    <property type="protein sequence ID" value="KAK8745696.1"/>
    <property type="molecule type" value="Genomic_DNA"/>
</dbReference>
<organism evidence="6 7">
    <name type="scientific">Cherax quadricarinatus</name>
    <name type="common">Australian red claw crayfish</name>
    <dbReference type="NCBI Taxonomy" id="27406"/>
    <lineage>
        <taxon>Eukaryota</taxon>
        <taxon>Metazoa</taxon>
        <taxon>Ecdysozoa</taxon>
        <taxon>Arthropoda</taxon>
        <taxon>Crustacea</taxon>
        <taxon>Multicrustacea</taxon>
        <taxon>Malacostraca</taxon>
        <taxon>Eumalacostraca</taxon>
        <taxon>Eucarida</taxon>
        <taxon>Decapoda</taxon>
        <taxon>Pleocyemata</taxon>
        <taxon>Astacidea</taxon>
        <taxon>Parastacoidea</taxon>
        <taxon>Parastacidae</taxon>
        <taxon>Cherax</taxon>
    </lineage>
</organism>
<name>A0AAW0Y0R6_CHEQU</name>
<feature type="non-terminal residue" evidence="6">
    <location>
        <position position="158"/>
    </location>
</feature>
<keyword evidence="3 5" id="KW-1133">Transmembrane helix</keyword>
<dbReference type="GO" id="GO:0022857">
    <property type="term" value="F:transmembrane transporter activity"/>
    <property type="evidence" value="ECO:0007669"/>
    <property type="project" value="TreeGrafter"/>
</dbReference>
<dbReference type="PANTHER" id="PTHR23507:SF1">
    <property type="entry name" value="FI18259P1-RELATED"/>
    <property type="match status" value="1"/>
</dbReference>
<reference evidence="6 7" key="1">
    <citation type="journal article" date="2024" name="BMC Genomics">
        <title>Genome assembly of redclaw crayfish (Cherax quadricarinatus) provides insights into its immune adaptation and hypoxia tolerance.</title>
        <authorList>
            <person name="Liu Z."/>
            <person name="Zheng J."/>
            <person name="Li H."/>
            <person name="Fang K."/>
            <person name="Wang S."/>
            <person name="He J."/>
            <person name="Zhou D."/>
            <person name="Weng S."/>
            <person name="Chi M."/>
            <person name="Gu Z."/>
            <person name="He J."/>
            <person name="Li F."/>
            <person name="Wang M."/>
        </authorList>
    </citation>
    <scope>NUCLEOTIDE SEQUENCE [LARGE SCALE GENOMIC DNA]</scope>
    <source>
        <strain evidence="6">ZL_2023a</strain>
    </source>
</reference>
<keyword evidence="4 5" id="KW-0472">Membrane</keyword>
<comment type="subcellular location">
    <subcellularLocation>
        <location evidence="1">Membrane</location>
        <topology evidence="1">Multi-pass membrane protein</topology>
    </subcellularLocation>
</comment>
<dbReference type="AlphaFoldDB" id="A0AAW0Y0R6"/>
<gene>
    <name evidence="6" type="ORF">OTU49_000325</name>
</gene>
<dbReference type="SUPFAM" id="SSF103473">
    <property type="entry name" value="MFS general substrate transporter"/>
    <property type="match status" value="1"/>
</dbReference>
<evidence type="ECO:0000256" key="1">
    <source>
        <dbReference type="ARBA" id="ARBA00004141"/>
    </source>
</evidence>
<feature type="transmembrane region" description="Helical" evidence="5">
    <location>
        <begin position="119"/>
        <end position="137"/>
    </location>
</feature>